<comment type="caution">
    <text evidence="2">The sequence shown here is derived from an EMBL/GenBank/DDBJ whole genome shotgun (WGS) entry which is preliminary data.</text>
</comment>
<dbReference type="AlphaFoldDB" id="A0A4Y2TPZ1"/>
<accession>A0A4Y2TPZ1</accession>
<gene>
    <name evidence="2" type="ORF">AVEN_189673_1</name>
    <name evidence="1" type="ORF">AVEN_63070_1</name>
</gene>
<evidence type="ECO:0000313" key="1">
    <source>
        <dbReference type="EMBL" id="GBO02068.1"/>
    </source>
</evidence>
<name>A0A4Y2TPZ1_ARAVE</name>
<evidence type="ECO:0000313" key="2">
    <source>
        <dbReference type="EMBL" id="GBO02705.1"/>
    </source>
</evidence>
<proteinExistence type="predicted"/>
<dbReference type="Proteomes" id="UP000499080">
    <property type="component" value="Unassembled WGS sequence"/>
</dbReference>
<keyword evidence="3" id="KW-1185">Reference proteome</keyword>
<evidence type="ECO:0000313" key="3">
    <source>
        <dbReference type="Proteomes" id="UP000499080"/>
    </source>
</evidence>
<dbReference type="EMBL" id="BGPR01029923">
    <property type="protein sequence ID" value="GBO02068.1"/>
    <property type="molecule type" value="Genomic_DNA"/>
</dbReference>
<sequence length="101" mass="11693">MDEFGGKYIPTTLQKVKSKHMIRAFIEREQNRFFGKSENCNCGADKRDAKHLLSECGVWNHERESLNLDRKISSFVRQFPKLLKEWSSKTLNSGISESVTV</sequence>
<protein>
    <submittedName>
        <fullName evidence="2">Uncharacterized protein</fullName>
    </submittedName>
</protein>
<reference evidence="2 3" key="1">
    <citation type="journal article" date="2019" name="Sci. Rep.">
        <title>Orb-weaving spider Araneus ventricosus genome elucidates the spidroin gene catalogue.</title>
        <authorList>
            <person name="Kono N."/>
            <person name="Nakamura H."/>
            <person name="Ohtoshi R."/>
            <person name="Moran D.A.P."/>
            <person name="Shinohara A."/>
            <person name="Yoshida Y."/>
            <person name="Fujiwara M."/>
            <person name="Mori M."/>
            <person name="Tomita M."/>
            <person name="Arakawa K."/>
        </authorList>
    </citation>
    <scope>NUCLEOTIDE SEQUENCE [LARGE SCALE GENOMIC DNA]</scope>
</reference>
<dbReference type="EMBL" id="BGPR01030284">
    <property type="protein sequence ID" value="GBO02705.1"/>
    <property type="molecule type" value="Genomic_DNA"/>
</dbReference>
<organism evidence="2 3">
    <name type="scientific">Araneus ventricosus</name>
    <name type="common">Orbweaver spider</name>
    <name type="synonym">Epeira ventricosa</name>
    <dbReference type="NCBI Taxonomy" id="182803"/>
    <lineage>
        <taxon>Eukaryota</taxon>
        <taxon>Metazoa</taxon>
        <taxon>Ecdysozoa</taxon>
        <taxon>Arthropoda</taxon>
        <taxon>Chelicerata</taxon>
        <taxon>Arachnida</taxon>
        <taxon>Araneae</taxon>
        <taxon>Araneomorphae</taxon>
        <taxon>Entelegynae</taxon>
        <taxon>Araneoidea</taxon>
        <taxon>Araneidae</taxon>
        <taxon>Araneus</taxon>
    </lineage>
</organism>